<keyword evidence="3" id="KW-0808">Transferase</keyword>
<keyword evidence="9" id="KW-1133">Transmembrane helix</keyword>
<feature type="domain" description="Protein kinase" evidence="10">
    <location>
        <begin position="18"/>
        <end position="282"/>
    </location>
</feature>
<organism evidence="11 12">
    <name type="scientific">Kribbella alba</name>
    <dbReference type="NCBI Taxonomy" id="190197"/>
    <lineage>
        <taxon>Bacteria</taxon>
        <taxon>Bacillati</taxon>
        <taxon>Actinomycetota</taxon>
        <taxon>Actinomycetes</taxon>
        <taxon>Propionibacteriales</taxon>
        <taxon>Kribbellaceae</taxon>
        <taxon>Kribbella</taxon>
    </lineage>
</organism>
<evidence type="ECO:0000256" key="7">
    <source>
        <dbReference type="PROSITE-ProRule" id="PRU10141"/>
    </source>
</evidence>
<keyword evidence="9" id="KW-0472">Membrane</keyword>
<evidence type="ECO:0000256" key="4">
    <source>
        <dbReference type="ARBA" id="ARBA00022741"/>
    </source>
</evidence>
<evidence type="ECO:0000256" key="6">
    <source>
        <dbReference type="ARBA" id="ARBA00022840"/>
    </source>
</evidence>
<dbReference type="CDD" id="cd14014">
    <property type="entry name" value="STKc_PknB_like"/>
    <property type="match status" value="1"/>
</dbReference>
<dbReference type="EMBL" id="BAAANE010000005">
    <property type="protein sequence ID" value="GAA1639508.1"/>
    <property type="molecule type" value="Genomic_DNA"/>
</dbReference>
<evidence type="ECO:0000259" key="10">
    <source>
        <dbReference type="PROSITE" id="PS50011"/>
    </source>
</evidence>
<feature type="region of interest" description="Disordered" evidence="8">
    <location>
        <begin position="306"/>
        <end position="331"/>
    </location>
</feature>
<feature type="compositionally biased region" description="Pro residues" evidence="8">
    <location>
        <begin position="314"/>
        <end position="323"/>
    </location>
</feature>
<proteinExistence type="predicted"/>
<keyword evidence="5" id="KW-0418">Kinase</keyword>
<evidence type="ECO:0000256" key="2">
    <source>
        <dbReference type="ARBA" id="ARBA00022527"/>
    </source>
</evidence>
<feature type="binding site" evidence="7">
    <location>
        <position position="47"/>
    </location>
    <ligand>
        <name>ATP</name>
        <dbReference type="ChEBI" id="CHEBI:30616"/>
    </ligand>
</feature>
<evidence type="ECO:0000313" key="12">
    <source>
        <dbReference type="Proteomes" id="UP001501319"/>
    </source>
</evidence>
<dbReference type="Proteomes" id="UP001501319">
    <property type="component" value="Unassembled WGS sequence"/>
</dbReference>
<dbReference type="InterPro" id="IPR008271">
    <property type="entry name" value="Ser/Thr_kinase_AS"/>
</dbReference>
<feature type="transmembrane region" description="Helical" evidence="9">
    <location>
        <begin position="281"/>
        <end position="303"/>
    </location>
</feature>
<protein>
    <recommendedName>
        <fullName evidence="1">non-specific serine/threonine protein kinase</fullName>
        <ecNumber evidence="1">2.7.11.1</ecNumber>
    </recommendedName>
</protein>
<dbReference type="EC" id="2.7.11.1" evidence="1"/>
<keyword evidence="9" id="KW-0812">Transmembrane</keyword>
<evidence type="ECO:0000313" key="11">
    <source>
        <dbReference type="EMBL" id="GAA1639508.1"/>
    </source>
</evidence>
<dbReference type="PANTHER" id="PTHR43289">
    <property type="entry name" value="MITOGEN-ACTIVATED PROTEIN KINASE KINASE KINASE 20-RELATED"/>
    <property type="match status" value="1"/>
</dbReference>
<reference evidence="11 12" key="1">
    <citation type="journal article" date="2019" name="Int. J. Syst. Evol. Microbiol.">
        <title>The Global Catalogue of Microorganisms (GCM) 10K type strain sequencing project: providing services to taxonomists for standard genome sequencing and annotation.</title>
        <authorList>
            <consortium name="The Broad Institute Genomics Platform"/>
            <consortium name="The Broad Institute Genome Sequencing Center for Infectious Disease"/>
            <person name="Wu L."/>
            <person name="Ma J."/>
        </authorList>
    </citation>
    <scope>NUCLEOTIDE SEQUENCE [LARGE SCALE GENOMIC DNA]</scope>
    <source>
        <strain evidence="11 12">JCM 14306</strain>
    </source>
</reference>
<keyword evidence="6 7" id="KW-0067">ATP-binding</keyword>
<evidence type="ECO:0000256" key="9">
    <source>
        <dbReference type="SAM" id="Phobius"/>
    </source>
</evidence>
<name>A0ABN2FBM2_9ACTN</name>
<dbReference type="PROSITE" id="PS00108">
    <property type="entry name" value="PROTEIN_KINASE_ST"/>
    <property type="match status" value="1"/>
</dbReference>
<dbReference type="PANTHER" id="PTHR43289:SF6">
    <property type="entry name" value="SERINE_THREONINE-PROTEIN KINASE NEKL-3"/>
    <property type="match status" value="1"/>
</dbReference>
<dbReference type="InterPro" id="IPR011009">
    <property type="entry name" value="Kinase-like_dom_sf"/>
</dbReference>
<gene>
    <name evidence="11" type="ORF">GCM10009744_31270</name>
</gene>
<accession>A0ABN2FBM2</accession>
<dbReference type="SUPFAM" id="SSF56112">
    <property type="entry name" value="Protein kinase-like (PK-like)"/>
    <property type="match status" value="1"/>
</dbReference>
<dbReference type="Gene3D" id="1.10.510.10">
    <property type="entry name" value="Transferase(Phosphotransferase) domain 1"/>
    <property type="match status" value="1"/>
</dbReference>
<dbReference type="PROSITE" id="PS00107">
    <property type="entry name" value="PROTEIN_KINASE_ATP"/>
    <property type="match status" value="1"/>
</dbReference>
<dbReference type="PROSITE" id="PS50011">
    <property type="entry name" value="PROTEIN_KINASE_DOM"/>
    <property type="match status" value="1"/>
</dbReference>
<dbReference type="InterPro" id="IPR000719">
    <property type="entry name" value="Prot_kinase_dom"/>
</dbReference>
<dbReference type="RefSeq" id="WP_344112149.1">
    <property type="nucleotide sequence ID" value="NZ_BAAANE010000005.1"/>
</dbReference>
<dbReference type="SMART" id="SM00220">
    <property type="entry name" value="S_TKc"/>
    <property type="match status" value="1"/>
</dbReference>
<keyword evidence="12" id="KW-1185">Reference proteome</keyword>
<dbReference type="InterPro" id="IPR017441">
    <property type="entry name" value="Protein_kinase_ATP_BS"/>
</dbReference>
<keyword evidence="4 7" id="KW-0547">Nucleotide-binding</keyword>
<evidence type="ECO:0000256" key="3">
    <source>
        <dbReference type="ARBA" id="ARBA00022679"/>
    </source>
</evidence>
<dbReference type="Gene3D" id="3.30.200.20">
    <property type="entry name" value="Phosphorylase Kinase, domain 1"/>
    <property type="match status" value="1"/>
</dbReference>
<dbReference type="Pfam" id="PF00069">
    <property type="entry name" value="Pkinase"/>
    <property type="match status" value="1"/>
</dbReference>
<evidence type="ECO:0000256" key="8">
    <source>
        <dbReference type="SAM" id="MobiDB-lite"/>
    </source>
</evidence>
<evidence type="ECO:0000256" key="1">
    <source>
        <dbReference type="ARBA" id="ARBA00012513"/>
    </source>
</evidence>
<sequence>MDQQDGPAATERLIAGRYLLAEPLGRGGMGSVWRATDQQLGRVVALKRAHPGLDDPDGRRLRREAKIGARLHDPHVVTIFDVVTDGADHWLVLEYLPSRTLSELIEQRGTLPPAEVTRIGLQIAQAVQAVHAAKVIHRDIKPGNILVTEDGTAKLADFGISQRLWAEATLTDSSTVGTPAQLAPEVANGDEPTAASDVFSLGAVLYTAVEGHSPFGTDPNPLAVLRKAARGEILPMRRAGELAPLITRMLRVDPAARPTAVQVVAELGGPAAPPQTPKRPWWIAAAAAGAAVVVVALVMTNAFSGTARQQPRAEPIPGPPPTTAAPQLDPVGDALTVDPCALIDPKPLERFGETTVDTDYGNFGRCDVVVQSGQREVDVRAELEAQPTPDLPPPGPVEKHTGNVTAVARQKQEDDACERVLVLSDHNRIRVAARYTEGSGGDLCTMAETATKKAVSVLSAGPIPRRTEPLDAASLARVDACSLLDAKALSIVPGLDVSNPEVGFGNWECDWDSTTSNASVQLRFDRNQPLTAADGQPTKYGNRSAFVEREGEGPGTCVVKVVHRTYADPDDQAAVELVQLMVSGPGTTTELCRLTTELARAAAGRLPWG</sequence>
<keyword evidence="2" id="KW-0723">Serine/threonine-protein kinase</keyword>
<comment type="caution">
    <text evidence="11">The sequence shown here is derived from an EMBL/GenBank/DDBJ whole genome shotgun (WGS) entry which is preliminary data.</text>
</comment>
<evidence type="ECO:0000256" key="5">
    <source>
        <dbReference type="ARBA" id="ARBA00022777"/>
    </source>
</evidence>